<keyword evidence="2" id="KW-0687">Ribonucleoprotein</keyword>
<dbReference type="CDD" id="cd04301">
    <property type="entry name" value="NAT_SF"/>
    <property type="match status" value="1"/>
</dbReference>
<organism evidence="2 3">
    <name type="scientific">Asticcacaulis taihuensis</name>
    <dbReference type="NCBI Taxonomy" id="260084"/>
    <lineage>
        <taxon>Bacteria</taxon>
        <taxon>Pseudomonadati</taxon>
        <taxon>Pseudomonadota</taxon>
        <taxon>Alphaproteobacteria</taxon>
        <taxon>Caulobacterales</taxon>
        <taxon>Caulobacteraceae</taxon>
        <taxon>Asticcacaulis</taxon>
    </lineage>
</organism>
<dbReference type="InterPro" id="IPR000182">
    <property type="entry name" value="GNAT_dom"/>
</dbReference>
<evidence type="ECO:0000313" key="3">
    <source>
        <dbReference type="Proteomes" id="UP000199150"/>
    </source>
</evidence>
<reference evidence="3" key="1">
    <citation type="submission" date="2016-10" db="EMBL/GenBank/DDBJ databases">
        <authorList>
            <person name="Varghese N."/>
            <person name="Submissions S."/>
        </authorList>
    </citation>
    <scope>NUCLEOTIDE SEQUENCE [LARGE SCALE GENOMIC DNA]</scope>
    <source>
        <strain evidence="3">CGMCC 1.3431</strain>
    </source>
</reference>
<evidence type="ECO:0000259" key="1">
    <source>
        <dbReference type="Pfam" id="PF13508"/>
    </source>
</evidence>
<dbReference type="InterPro" id="IPR016181">
    <property type="entry name" value="Acyl_CoA_acyltransferase"/>
</dbReference>
<dbReference type="RefSeq" id="WP_090644726.1">
    <property type="nucleotide sequence ID" value="NZ_CBCRYE010000001.1"/>
</dbReference>
<gene>
    <name evidence="2" type="ORF">SAMN02927928_1155</name>
</gene>
<dbReference type="Pfam" id="PF13508">
    <property type="entry name" value="Acetyltransf_7"/>
    <property type="match status" value="1"/>
</dbReference>
<dbReference type="SUPFAM" id="SSF55729">
    <property type="entry name" value="Acyl-CoA N-acyltransferases (Nat)"/>
    <property type="match status" value="1"/>
</dbReference>
<evidence type="ECO:0000313" key="2">
    <source>
        <dbReference type="EMBL" id="SCW42841.1"/>
    </source>
</evidence>
<dbReference type="OrthoDB" id="2135706at2"/>
<keyword evidence="2" id="KW-0689">Ribosomal protein</keyword>
<dbReference type="STRING" id="260084.SAMN02927928_1155"/>
<feature type="domain" description="N-acetyltransferase" evidence="1">
    <location>
        <begin position="60"/>
        <end position="140"/>
    </location>
</feature>
<dbReference type="AlphaFoldDB" id="A0A1G4QEI3"/>
<protein>
    <submittedName>
        <fullName evidence="2">Ribosomal protein S18 acetylase RimI</fullName>
    </submittedName>
</protein>
<dbReference type="GO" id="GO:0016747">
    <property type="term" value="F:acyltransferase activity, transferring groups other than amino-acyl groups"/>
    <property type="evidence" value="ECO:0007669"/>
    <property type="project" value="InterPro"/>
</dbReference>
<dbReference type="GO" id="GO:0005840">
    <property type="term" value="C:ribosome"/>
    <property type="evidence" value="ECO:0007669"/>
    <property type="project" value="UniProtKB-KW"/>
</dbReference>
<dbReference type="EMBL" id="FMTS01000001">
    <property type="protein sequence ID" value="SCW42841.1"/>
    <property type="molecule type" value="Genomic_DNA"/>
</dbReference>
<keyword evidence="3" id="KW-1185">Reference proteome</keyword>
<accession>A0A1G4QEI3</accession>
<proteinExistence type="predicted"/>
<dbReference type="Proteomes" id="UP000199150">
    <property type="component" value="Unassembled WGS sequence"/>
</dbReference>
<name>A0A1G4QEI3_9CAUL</name>
<dbReference type="Gene3D" id="3.40.630.30">
    <property type="match status" value="1"/>
</dbReference>
<sequence>MTLTPQTRPISVSELDIVRDIAMQVWPKSYRASIPPDQIDSMVSQAFDPDKLEDDIMQRGHVFFVIRAGRVDVGFCSAHLEGTRIWITKLCVLPDFRGFGLGKALIRAAQAHFAPAHDIVMCIHKDHDPAVNFCLRSGFKIAREIPSELDGLTDYVMLMPMSQMEMCAA</sequence>